<dbReference type="SUPFAM" id="SSF49599">
    <property type="entry name" value="TRAF domain-like"/>
    <property type="match status" value="1"/>
</dbReference>
<keyword evidence="3" id="KW-1185">Reference proteome</keyword>
<dbReference type="Pfam" id="PF00917">
    <property type="entry name" value="MATH"/>
    <property type="match status" value="1"/>
</dbReference>
<dbReference type="Gene3D" id="2.60.210.10">
    <property type="entry name" value="Apoptosis, Tumor Necrosis Factor Receptor Associated Protein 2, Chain A"/>
    <property type="match status" value="1"/>
</dbReference>
<evidence type="ECO:0000259" key="1">
    <source>
        <dbReference type="Pfam" id="PF00917"/>
    </source>
</evidence>
<dbReference type="EMBL" id="BTSY01000005">
    <property type="protein sequence ID" value="GMT29676.1"/>
    <property type="molecule type" value="Genomic_DNA"/>
</dbReference>
<dbReference type="InterPro" id="IPR008974">
    <property type="entry name" value="TRAF-like"/>
</dbReference>
<evidence type="ECO:0000313" key="3">
    <source>
        <dbReference type="Proteomes" id="UP001432322"/>
    </source>
</evidence>
<dbReference type="InterPro" id="IPR002083">
    <property type="entry name" value="MATH/TRAF_dom"/>
</dbReference>
<evidence type="ECO:0000313" key="2">
    <source>
        <dbReference type="EMBL" id="GMT29676.1"/>
    </source>
</evidence>
<organism evidence="2 3">
    <name type="scientific">Pristionchus fissidentatus</name>
    <dbReference type="NCBI Taxonomy" id="1538716"/>
    <lineage>
        <taxon>Eukaryota</taxon>
        <taxon>Metazoa</taxon>
        <taxon>Ecdysozoa</taxon>
        <taxon>Nematoda</taxon>
        <taxon>Chromadorea</taxon>
        <taxon>Rhabditida</taxon>
        <taxon>Rhabditina</taxon>
        <taxon>Diplogasteromorpha</taxon>
        <taxon>Diplogasteroidea</taxon>
        <taxon>Neodiplogasteridae</taxon>
        <taxon>Pristionchus</taxon>
    </lineage>
</organism>
<dbReference type="Proteomes" id="UP001432322">
    <property type="component" value="Unassembled WGS sequence"/>
</dbReference>
<feature type="domain" description="MATH" evidence="1">
    <location>
        <begin position="9"/>
        <end position="99"/>
    </location>
</feature>
<proteinExistence type="predicted"/>
<dbReference type="AlphaFoldDB" id="A0AAV5WFN6"/>
<feature type="non-terminal residue" evidence="2">
    <location>
        <position position="1"/>
    </location>
</feature>
<accession>A0AAV5WFN6</accession>
<name>A0AAV5WFN6_9BILA</name>
<comment type="caution">
    <text evidence="2">The sequence shown here is derived from an EMBL/GenBank/DDBJ whole genome shotgun (WGS) entry which is preliminary data.</text>
</comment>
<feature type="non-terminal residue" evidence="2">
    <location>
        <position position="107"/>
    </location>
</feature>
<sequence>PYTFRHEFADISKLGESGQYSTFHVIADLSWRISIRYETSERTGNAKKLGLFMYANDGDETNEVWSCLHESTMQLVNQVDETRSIEFKLSNNHPFKHGIPGWGKYEV</sequence>
<reference evidence="2" key="1">
    <citation type="submission" date="2023-10" db="EMBL/GenBank/DDBJ databases">
        <title>Genome assembly of Pristionchus species.</title>
        <authorList>
            <person name="Yoshida K."/>
            <person name="Sommer R.J."/>
        </authorList>
    </citation>
    <scope>NUCLEOTIDE SEQUENCE</scope>
    <source>
        <strain evidence="2">RS5133</strain>
    </source>
</reference>
<dbReference type="CDD" id="cd00121">
    <property type="entry name" value="MATH"/>
    <property type="match status" value="1"/>
</dbReference>
<protein>
    <recommendedName>
        <fullName evidence="1">MATH domain-containing protein</fullName>
    </recommendedName>
</protein>
<gene>
    <name evidence="2" type="ORF">PFISCL1PPCAC_20973</name>
</gene>